<gene>
    <name evidence="1" type="ORF">NHN17_22250</name>
</gene>
<accession>A0ABT1N7P0</accession>
<dbReference type="RefSeq" id="WP_255044861.1">
    <property type="nucleotide sequence ID" value="NZ_JANEYT010000087.1"/>
</dbReference>
<protein>
    <submittedName>
        <fullName evidence="1">Sulfurtransferase TusA family protein</fullName>
    </submittedName>
</protein>
<organism evidence="1 2">
    <name type="scientific">Photobacterium pectinilyticum</name>
    <dbReference type="NCBI Taxonomy" id="2906793"/>
    <lineage>
        <taxon>Bacteria</taxon>
        <taxon>Pseudomonadati</taxon>
        <taxon>Pseudomonadota</taxon>
        <taxon>Gammaproteobacteria</taxon>
        <taxon>Vibrionales</taxon>
        <taxon>Vibrionaceae</taxon>
        <taxon>Photobacterium</taxon>
    </lineage>
</organism>
<evidence type="ECO:0000313" key="2">
    <source>
        <dbReference type="Proteomes" id="UP001524460"/>
    </source>
</evidence>
<dbReference type="Gene3D" id="3.30.110.40">
    <property type="entry name" value="TusA-like domain"/>
    <property type="match status" value="1"/>
</dbReference>
<dbReference type="InterPro" id="IPR036868">
    <property type="entry name" value="TusA-like_sf"/>
</dbReference>
<reference evidence="1 2" key="1">
    <citation type="submission" date="2022-07" db="EMBL/GenBank/DDBJ databases">
        <title>Photobacterium pectinilyticum sp. nov., a marine bacterium isolated from surface seawater of Qingdao offshore.</title>
        <authorList>
            <person name="Wang X."/>
        </authorList>
    </citation>
    <scope>NUCLEOTIDE SEQUENCE [LARGE SCALE GENOMIC DNA]</scope>
    <source>
        <strain evidence="1 2">ZSDE20</strain>
    </source>
</reference>
<sequence>MNKTIMRLELKKDVRCPMVMVNIARYVKAYVSTDTLCHISTFDHTAKTDVHIFCQQNSFAVLACEIKETELHMMIGVAK</sequence>
<dbReference type="Proteomes" id="UP001524460">
    <property type="component" value="Unassembled WGS sequence"/>
</dbReference>
<evidence type="ECO:0000313" key="1">
    <source>
        <dbReference type="EMBL" id="MCQ1060771.1"/>
    </source>
</evidence>
<name>A0ABT1N7P0_9GAMM</name>
<comment type="caution">
    <text evidence="1">The sequence shown here is derived from an EMBL/GenBank/DDBJ whole genome shotgun (WGS) entry which is preliminary data.</text>
</comment>
<dbReference type="EMBL" id="JANEYT010000087">
    <property type="protein sequence ID" value="MCQ1060771.1"/>
    <property type="molecule type" value="Genomic_DNA"/>
</dbReference>
<keyword evidence="2" id="KW-1185">Reference proteome</keyword>
<proteinExistence type="predicted"/>